<feature type="compositionally biased region" description="Polar residues" evidence="1">
    <location>
        <begin position="340"/>
        <end position="354"/>
    </location>
</feature>
<proteinExistence type="predicted"/>
<evidence type="ECO:0000313" key="4">
    <source>
        <dbReference type="Proteomes" id="UP000643403"/>
    </source>
</evidence>
<dbReference type="InterPro" id="IPR001466">
    <property type="entry name" value="Beta-lactam-related"/>
</dbReference>
<dbReference type="EMBL" id="BMXY01000002">
    <property type="protein sequence ID" value="GGZ64997.1"/>
    <property type="molecule type" value="Genomic_DNA"/>
</dbReference>
<dbReference type="SUPFAM" id="SSF56601">
    <property type="entry name" value="beta-lactamase/transpeptidase-like"/>
    <property type="match status" value="1"/>
</dbReference>
<sequence>MNLRSRRARVSVVLGLALLAAFAWLRWLRPIDAGSGPVPSQQDDGWRLCRPATQGFDEAALLAATQRLVDRPLDVHAVVIERHRCLVAEMYRGGLDRSVYSLVSTRQSFGPATLHDVRSVGKSVTGLLYGIALAEGRVPATDQPVALAFPGLAGRAAKNARVIRIRDLLDMGSGLAWTEGRPGLNDELKLFWKRDLPAYVLDHPMSYPPGTVFNYNGGGTALLAAIISDGTGEPLDQFAQARLFKPMGIRSWEWVRDVHGRPMAFNGLRLRPRDLLKLGRLVLDDGRWDGRQPVPADWVRDARAPGLPTNIDGVRYRGQWWTGTARWKGVRSRGRPRSATGDNACSSYTTSTLRSPPRPEPTTSCPRRSR</sequence>
<comment type="caution">
    <text evidence="3">The sequence shown here is derived from an EMBL/GenBank/DDBJ whole genome shotgun (WGS) entry which is preliminary data.</text>
</comment>
<dbReference type="PANTHER" id="PTHR43283:SF7">
    <property type="entry name" value="BETA-LACTAMASE-RELATED DOMAIN-CONTAINING PROTEIN"/>
    <property type="match status" value="1"/>
</dbReference>
<feature type="domain" description="Beta-lactamase-related" evidence="2">
    <location>
        <begin position="100"/>
        <end position="312"/>
    </location>
</feature>
<dbReference type="Pfam" id="PF00144">
    <property type="entry name" value="Beta-lactamase"/>
    <property type="match status" value="1"/>
</dbReference>
<name>A0ABQ3C214_9GAMM</name>
<protein>
    <recommendedName>
        <fullName evidence="2">Beta-lactamase-related domain-containing protein</fullName>
    </recommendedName>
</protein>
<feature type="region of interest" description="Disordered" evidence="1">
    <location>
        <begin position="327"/>
        <end position="370"/>
    </location>
</feature>
<dbReference type="InterPro" id="IPR050789">
    <property type="entry name" value="Diverse_Enzym_Activities"/>
</dbReference>
<gene>
    <name evidence="3" type="ORF">GCM10008101_18430</name>
</gene>
<evidence type="ECO:0000259" key="2">
    <source>
        <dbReference type="Pfam" id="PF00144"/>
    </source>
</evidence>
<dbReference type="RefSeq" id="WP_189449208.1">
    <property type="nucleotide sequence ID" value="NZ_BMXY01000002.1"/>
</dbReference>
<dbReference type="InterPro" id="IPR012338">
    <property type="entry name" value="Beta-lactam/transpept-like"/>
</dbReference>
<feature type="compositionally biased region" description="Polar residues" evidence="1">
    <location>
        <begin position="361"/>
        <end position="370"/>
    </location>
</feature>
<dbReference type="Proteomes" id="UP000643403">
    <property type="component" value="Unassembled WGS sequence"/>
</dbReference>
<accession>A0ABQ3C214</accession>
<keyword evidence="4" id="KW-1185">Reference proteome</keyword>
<reference evidence="4" key="1">
    <citation type="journal article" date="2019" name="Int. J. Syst. Evol. Microbiol.">
        <title>The Global Catalogue of Microorganisms (GCM) 10K type strain sequencing project: providing services to taxonomists for standard genome sequencing and annotation.</title>
        <authorList>
            <consortium name="The Broad Institute Genomics Platform"/>
            <consortium name="The Broad Institute Genome Sequencing Center for Infectious Disease"/>
            <person name="Wu L."/>
            <person name="Ma J."/>
        </authorList>
    </citation>
    <scope>NUCLEOTIDE SEQUENCE [LARGE SCALE GENOMIC DNA]</scope>
    <source>
        <strain evidence="4">KCTC 22558</strain>
    </source>
</reference>
<evidence type="ECO:0000256" key="1">
    <source>
        <dbReference type="SAM" id="MobiDB-lite"/>
    </source>
</evidence>
<evidence type="ECO:0000313" key="3">
    <source>
        <dbReference type="EMBL" id="GGZ64997.1"/>
    </source>
</evidence>
<dbReference type="Gene3D" id="3.40.710.10">
    <property type="entry name" value="DD-peptidase/beta-lactamase superfamily"/>
    <property type="match status" value="1"/>
</dbReference>
<dbReference type="PANTHER" id="PTHR43283">
    <property type="entry name" value="BETA-LACTAMASE-RELATED"/>
    <property type="match status" value="1"/>
</dbReference>
<organism evidence="3 4">
    <name type="scientific">Cognatilysobacter xinjiangensis</name>
    <dbReference type="NCBI Taxonomy" id="546892"/>
    <lineage>
        <taxon>Bacteria</taxon>
        <taxon>Pseudomonadati</taxon>
        <taxon>Pseudomonadota</taxon>
        <taxon>Gammaproteobacteria</taxon>
        <taxon>Lysobacterales</taxon>
        <taxon>Lysobacteraceae</taxon>
        <taxon>Cognatilysobacter</taxon>
    </lineage>
</organism>